<evidence type="ECO:0000313" key="4">
    <source>
        <dbReference type="WBParaSite" id="ACRNAN_Path_175.g618.t1"/>
    </source>
</evidence>
<reference evidence="4" key="1">
    <citation type="submission" date="2022-11" db="UniProtKB">
        <authorList>
            <consortium name="WormBaseParasite"/>
        </authorList>
    </citation>
    <scope>IDENTIFICATION</scope>
</reference>
<protein>
    <submittedName>
        <fullName evidence="4">KASH domain-containing protein</fullName>
    </submittedName>
</protein>
<feature type="coiled-coil region" evidence="1">
    <location>
        <begin position="465"/>
        <end position="492"/>
    </location>
</feature>
<evidence type="ECO:0000256" key="1">
    <source>
        <dbReference type="SAM" id="Coils"/>
    </source>
</evidence>
<feature type="coiled-coil region" evidence="1">
    <location>
        <begin position="1665"/>
        <end position="1692"/>
    </location>
</feature>
<feature type="coiled-coil region" evidence="1">
    <location>
        <begin position="1725"/>
        <end position="1785"/>
    </location>
</feature>
<name>A0A914C337_9BILA</name>
<keyword evidence="3" id="KW-1185">Reference proteome</keyword>
<feature type="region of interest" description="Disordered" evidence="2">
    <location>
        <begin position="1927"/>
        <end position="1965"/>
    </location>
</feature>
<feature type="coiled-coil region" evidence="1">
    <location>
        <begin position="1266"/>
        <end position="1325"/>
    </location>
</feature>
<proteinExistence type="predicted"/>
<feature type="coiled-coil region" evidence="1">
    <location>
        <begin position="1589"/>
        <end position="1623"/>
    </location>
</feature>
<organism evidence="3 4">
    <name type="scientific">Acrobeloides nanus</name>
    <dbReference type="NCBI Taxonomy" id="290746"/>
    <lineage>
        <taxon>Eukaryota</taxon>
        <taxon>Metazoa</taxon>
        <taxon>Ecdysozoa</taxon>
        <taxon>Nematoda</taxon>
        <taxon>Chromadorea</taxon>
        <taxon>Rhabditida</taxon>
        <taxon>Tylenchina</taxon>
        <taxon>Cephalobomorpha</taxon>
        <taxon>Cephaloboidea</taxon>
        <taxon>Cephalobidae</taxon>
        <taxon>Acrobeloides</taxon>
    </lineage>
</organism>
<dbReference type="WBParaSite" id="ACRNAN_Path_175.g618.t1">
    <property type="protein sequence ID" value="ACRNAN_Path_175.g618.t1"/>
    <property type="gene ID" value="ACRNAN_Path_175.g618"/>
</dbReference>
<evidence type="ECO:0000313" key="3">
    <source>
        <dbReference type="Proteomes" id="UP000887540"/>
    </source>
</evidence>
<evidence type="ECO:0000256" key="2">
    <source>
        <dbReference type="SAM" id="MobiDB-lite"/>
    </source>
</evidence>
<accession>A0A914C337</accession>
<dbReference type="Proteomes" id="UP000887540">
    <property type="component" value="Unplaced"/>
</dbReference>
<sequence>MYKNLHFKPSPAHREQLYAAVESGRVGDRPVRQESLIPLRVRFDTLLEEFKIRRETLLLIQAHYRILSLLEELETKMERWKTGDSLLFFSQWLDEYHNEEATEPKKKFDLLVHDMKVKIPTESDKLRTEGMLSLQEAESMGEDVLSRFRAMRELLESLIKFWREFETNARRVEEHLTLCEMDNSELKGETKALFKNCERLGDQICIHATGAQPTITARVTKIRQRMEKIRRSPITGYVTNIEVPLPSTSRATSPGHEPTSQLEDPLMKLIKETRLGKWMKKARVLLSKKISTVKEATTLMNEFVACQKEVAEVEVGRSTDLQGLKDEEKEKINKRYRALRAEIPTRIDLLKMVHPMLSSAEKYLTEIEAWIVNRDPFSEMGKKSIRERAEIVDQVGFMLDALEKPEFTKILDCAPLRKSYANVKHSFVLIETKSIEVSIEIIETQILTCTTTASKGSKLPTKTDVAAAIQEVEKLKTRNEAVSQRIDSLKQKFELTAAAPGPNRVEELLERKAAILSRQEDSVEAIKASIIEMNMVNEALILHNATNNQNYTSLQRDWLKKLSHMDRLMLVLGEVNELEKRAQKEKKTLLLRSLLRDADSFIHILNQIELDIPLLEETKRKLAALRQLLAEKHKMSTSVSRSQIGERIKQLEMTPEEDLPIAAVVVKEIVQEAVGLYRKDESEESKQLVEESERVQQLIDRKMDFFRRLQQFYDRIKELQRDNSHWNAITFSKIDSVLSGIDARLKEFHDELKPEEQWLAHELESIEGNFFQLEADRVKEKFRVLIHQMTKQSSLMEKRKEFLTKLQEFNAVLEKTKDTLSRVGRDAQQGLDIRELTNELTDLQSSLQRIGDEVCTTQATAQMNVTDWNIEHAIQQLQQIAIPSTVPETSLHRLVELSQRLGNLLSQSIPKFDTTSPLSISDYIRQLLNLATQEQALVDEIKRSEEQIPVSQLDNQIKDLIQTQQQHFHERMSNREVLIDAAVAATIFAIRKDIAGVDKNVDTAIYEKDALRIQSIEETDWRPVKDRIGELERSLEYDIIEPLKNKWTPHIADLQLIAFNLDGKIRRFRATREKEAKKHAKIVQNLAAFAKWLDLVETDMKNILQNPDLTHSIRESSLIKLKDNLEQHMRLATKLESYPFEDQAQAEFARRQCAKHQELMETLNRLNLPVARLVPIRVETELPSTSAAFGSQLSITSTSSIASEFEKRPEDEARDELGRALETVQHEATRIEIIQEAAQISTRVDEPDKIHELIQTAQAHEVPPPMSDIEQEVQNLINSLKAIRHSYDKLPLKFADQAKEDVDKLKSLTLRANNAEKDLSQFARNVSDRERPRVTRLLSDLQLEHVACERLIDGLIKEIEDELELRINYTQIMSDLTELETEVRDASKSSRTPETKEYLDRVEVKLDVLKRQCRRPRRYIASSIEQGERSASPTRRRRIILKITNTVTTIIKVVEEELRKHSPPPGASTTVYEDIIKSEPEELIELHRTLQRVHKTIEEVISPPCTPTQTVAQKADIDRLVQQAVEIRDSIESLMKHPEQFYSVEQYDMPIRAAQEGRSGLEKVLRQFDESEDPIKVPIEERNRVIDIIHSLLEIEEELEDKKKQSENRSQEYEECIAKIRDNIKDADSLLSQERPSIENVNEIRQQTSQLLQRSEEILREPETALQLRSELELAHDQLNLLDEKIQDKEKQLTSTDNSIDEAYRLMDIIKNALEQELSDAPFTLEKGINKKNNLEGNNQKVQRLKELCDQLEGAPITNILKAAAQEYEDAEGRINNEIESEKQEVENNKGLQEEFDLIEDDENGLMVLNIMEESINAKKKEPLERRYIISSTIPFLQNMKEKIKHKRKNITDKLTNNAKTTIDELKLMKEIPEEAIERALLQLENLPKDQTDVEQLQKELEEVRSKKEQLDSLKRRLNDELNEVAEKLQRVEGSTKTSEHEKPRKKKGKKQPTVEHKPAKRKERIQSLNEAINELDNQIIPKLAEIQKEALDNELDVAVLEPQQQKATKLVEALN</sequence>
<keyword evidence="1" id="KW-0175">Coiled coil</keyword>